<evidence type="ECO:0000256" key="6">
    <source>
        <dbReference type="ARBA" id="ARBA00022771"/>
    </source>
</evidence>
<evidence type="ECO:0000256" key="11">
    <source>
        <dbReference type="ARBA" id="ARBA00049152"/>
    </source>
</evidence>
<dbReference type="Proteomes" id="UP001201873">
    <property type="component" value="Unassembled WGS sequence"/>
</dbReference>
<comment type="catalytic activity">
    <reaction evidence="11">
        <text>N(6)-carboxybiotinyl-L-lysyl-[protein] + acetyl-CoA = N(6)-biotinyl-L-lysyl-[protein] + malonyl-CoA</text>
        <dbReference type="Rhea" id="RHEA:54728"/>
        <dbReference type="Rhea" id="RHEA-COMP:10505"/>
        <dbReference type="Rhea" id="RHEA-COMP:10506"/>
        <dbReference type="ChEBI" id="CHEBI:57288"/>
        <dbReference type="ChEBI" id="CHEBI:57384"/>
        <dbReference type="ChEBI" id="CHEBI:83144"/>
        <dbReference type="ChEBI" id="CHEBI:83145"/>
        <dbReference type="EC" id="2.1.3.15"/>
    </reaction>
</comment>
<dbReference type="Pfam" id="PF03255">
    <property type="entry name" value="ACCA"/>
    <property type="match status" value="1"/>
</dbReference>
<keyword evidence="10" id="KW-0275">Fatty acid biosynthesis</keyword>
<keyword evidence="3" id="KW-0444">Lipid biosynthesis</keyword>
<reference evidence="15 16" key="1">
    <citation type="submission" date="2022-04" db="EMBL/GenBank/DDBJ databases">
        <title>Genome diversity in the genus Frankia.</title>
        <authorList>
            <person name="Carlos-Shanley C."/>
            <person name="Hahn D."/>
        </authorList>
    </citation>
    <scope>NUCLEOTIDE SEQUENCE [LARGE SCALE GENOMIC DNA]</scope>
    <source>
        <strain evidence="15 16">Ag45/Mut15</strain>
    </source>
</reference>
<evidence type="ECO:0000256" key="9">
    <source>
        <dbReference type="ARBA" id="ARBA00023098"/>
    </source>
</evidence>
<keyword evidence="6" id="KW-0479">Metal-binding</keyword>
<evidence type="ECO:0000256" key="1">
    <source>
        <dbReference type="ARBA" id="ARBA00004956"/>
    </source>
</evidence>
<evidence type="ECO:0000256" key="10">
    <source>
        <dbReference type="ARBA" id="ARBA00023160"/>
    </source>
</evidence>
<name>A0ABT0JTL4_9ACTN</name>
<evidence type="ECO:0000256" key="5">
    <source>
        <dbReference type="ARBA" id="ARBA00022741"/>
    </source>
</evidence>
<evidence type="ECO:0000256" key="4">
    <source>
        <dbReference type="ARBA" id="ARBA00022679"/>
    </source>
</evidence>
<dbReference type="EC" id="2.1.3.15" evidence="2"/>
<evidence type="ECO:0000259" key="14">
    <source>
        <dbReference type="PROSITE" id="PS50989"/>
    </source>
</evidence>
<dbReference type="InterPro" id="IPR011763">
    <property type="entry name" value="COA_CT_C"/>
</dbReference>
<evidence type="ECO:0000256" key="3">
    <source>
        <dbReference type="ARBA" id="ARBA00022516"/>
    </source>
</evidence>
<dbReference type="PANTHER" id="PTHR42853">
    <property type="entry name" value="ACETYL-COENZYME A CARBOXYLASE CARBOXYL TRANSFERASE SUBUNIT ALPHA"/>
    <property type="match status" value="1"/>
</dbReference>
<evidence type="ECO:0000313" key="16">
    <source>
        <dbReference type="Proteomes" id="UP001201873"/>
    </source>
</evidence>
<keyword evidence="7" id="KW-0276">Fatty acid metabolism</keyword>
<dbReference type="PANTHER" id="PTHR42853:SF3">
    <property type="entry name" value="ACETYL-COENZYME A CARBOXYLASE CARBOXYL TRANSFERASE SUBUNIT ALPHA, CHLOROPLASTIC"/>
    <property type="match status" value="1"/>
</dbReference>
<feature type="compositionally biased region" description="Pro residues" evidence="12">
    <location>
        <begin position="240"/>
        <end position="254"/>
    </location>
</feature>
<keyword evidence="16" id="KW-1185">Reference proteome</keyword>
<proteinExistence type="predicted"/>
<dbReference type="Pfam" id="PF01039">
    <property type="entry name" value="Carboxyl_trans"/>
    <property type="match status" value="1"/>
</dbReference>
<dbReference type="Gene3D" id="3.90.226.10">
    <property type="entry name" value="2-enoyl-CoA Hydratase, Chain A, domain 1"/>
    <property type="match status" value="2"/>
</dbReference>
<dbReference type="PRINTS" id="PR01069">
    <property type="entry name" value="ACCCTRFRASEA"/>
</dbReference>
<evidence type="ECO:0000256" key="7">
    <source>
        <dbReference type="ARBA" id="ARBA00022832"/>
    </source>
</evidence>
<keyword evidence="9" id="KW-0443">Lipid metabolism</keyword>
<feature type="region of interest" description="Disordered" evidence="12">
    <location>
        <begin position="216"/>
        <end position="254"/>
    </location>
</feature>
<protein>
    <recommendedName>
        <fullName evidence="2">acetyl-CoA carboxytransferase</fullName>
        <ecNumber evidence="2">2.1.3.15</ecNumber>
    </recommendedName>
</protein>
<dbReference type="InterPro" id="IPR034733">
    <property type="entry name" value="AcCoA_carboxyl_beta"/>
</dbReference>
<feature type="domain" description="CoA carboxyltransferase C-terminal" evidence="14">
    <location>
        <begin position="217"/>
        <end position="513"/>
    </location>
</feature>
<dbReference type="InterPro" id="IPR001095">
    <property type="entry name" value="Acetyl_CoA_COase_a_su"/>
</dbReference>
<dbReference type="RefSeq" id="WP_248823422.1">
    <property type="nucleotide sequence ID" value="NZ_JALKFT010000002.1"/>
</dbReference>
<comment type="caution">
    <text evidence="15">The sequence shown here is derived from an EMBL/GenBank/DDBJ whole genome shotgun (WGS) entry which is preliminary data.</text>
</comment>
<accession>A0ABT0JTL4</accession>
<evidence type="ECO:0000256" key="2">
    <source>
        <dbReference type="ARBA" id="ARBA00011883"/>
    </source>
</evidence>
<keyword evidence="4" id="KW-0808">Transferase</keyword>
<keyword evidence="8" id="KW-0067">ATP-binding</keyword>
<evidence type="ECO:0000259" key="13">
    <source>
        <dbReference type="PROSITE" id="PS50980"/>
    </source>
</evidence>
<gene>
    <name evidence="15" type="ORF">MXD59_03765</name>
</gene>
<feature type="domain" description="CoA carboxyltransferase N-terminal" evidence="13">
    <location>
        <begin position="1"/>
        <end position="231"/>
    </location>
</feature>
<dbReference type="EMBL" id="JALKFT010000002">
    <property type="protein sequence ID" value="MCK9874907.1"/>
    <property type="molecule type" value="Genomic_DNA"/>
</dbReference>
<evidence type="ECO:0000256" key="8">
    <source>
        <dbReference type="ARBA" id="ARBA00022840"/>
    </source>
</evidence>
<keyword evidence="6" id="KW-0863">Zinc-finger</keyword>
<keyword evidence="6" id="KW-0862">Zinc</keyword>
<evidence type="ECO:0000256" key="12">
    <source>
        <dbReference type="SAM" id="MobiDB-lite"/>
    </source>
</evidence>
<organism evidence="15 16">
    <name type="scientific">Frankia umida</name>
    <dbReference type="NCBI Taxonomy" id="573489"/>
    <lineage>
        <taxon>Bacteria</taxon>
        <taxon>Bacillati</taxon>
        <taxon>Actinomycetota</taxon>
        <taxon>Actinomycetes</taxon>
        <taxon>Frankiales</taxon>
        <taxon>Frankiaceae</taxon>
        <taxon>Frankia</taxon>
    </lineage>
</organism>
<dbReference type="PROSITE" id="PS50989">
    <property type="entry name" value="COA_CT_CTER"/>
    <property type="match status" value="1"/>
</dbReference>
<evidence type="ECO:0000313" key="15">
    <source>
        <dbReference type="EMBL" id="MCK9874907.1"/>
    </source>
</evidence>
<comment type="pathway">
    <text evidence="1">Lipid metabolism; malonyl-CoA biosynthesis; malonyl-CoA from acetyl-CoA: step 1/1.</text>
</comment>
<dbReference type="InterPro" id="IPR029045">
    <property type="entry name" value="ClpP/crotonase-like_dom_sf"/>
</dbReference>
<keyword evidence="5" id="KW-0547">Nucleotide-binding</keyword>
<dbReference type="InterPro" id="IPR011762">
    <property type="entry name" value="COA_CT_N"/>
</dbReference>
<dbReference type="SUPFAM" id="SSF52096">
    <property type="entry name" value="ClpP/crotonase"/>
    <property type="match status" value="2"/>
</dbReference>
<dbReference type="PROSITE" id="PS50980">
    <property type="entry name" value="COA_CT_NTER"/>
    <property type="match status" value="1"/>
</dbReference>
<sequence>MDSTSHARVRAPAQWRSALLAGIALRPIGIGSPNRLGWPDYDGRPALRWGTGPIAGVEAVAAVWDFTVHGGSFGEADAAGFAAAAAHAATIRRPLVSFLRSGGTRLQEGVAGLVGLPRVALALAALDEAGIGHVAVADQPTTGGVWVTIGSRSDLRCAVTGATVGFSGPRVVAAMTGTPPPADSHTATSAAAAGLVDAELDPEAVADWLHRALTALTPTTPTTPLEPTPLEPTPTSTPTRPTPIPVPAPPPPPVGGARTVEVARTGWEQVRRTRAAARPSGTELLHALLPDGVDLAGADPCVAARIGRLPAVRADQQPHPRVAAEAALAVVVALGAARGTAPGPDGYRLLSRAARLAGKLGGALITLVDTPGAASGPAAESAGIAAAIGDAMAAVLACPSPTVAIVHGEGGSGGALAAAVTDVLLMTPQSYFTALSPEGAAVTLRLPAEQAANAAGLRPTDLHRLGFADDLLPGTDAATITRAAITWCARLGTQDPDVRRRLRRARWSTELRNSL</sequence>